<dbReference type="Proteomes" id="UP000029994">
    <property type="component" value="Unassembled WGS sequence"/>
</dbReference>
<dbReference type="InterPro" id="IPR051400">
    <property type="entry name" value="HAD-like_hydrolase"/>
</dbReference>
<keyword evidence="3" id="KW-0460">Magnesium</keyword>
<dbReference type="RefSeq" id="WP_039422151.1">
    <property type="nucleotide sequence ID" value="NZ_CP061845.1"/>
</dbReference>
<dbReference type="PANTHER" id="PTHR46470">
    <property type="entry name" value="N-ACYLNEURAMINATE-9-PHOSPHATASE"/>
    <property type="match status" value="1"/>
</dbReference>
<dbReference type="EMBL" id="JMCG01000001">
    <property type="protein sequence ID" value="KGK09834.1"/>
    <property type="molecule type" value="Genomic_DNA"/>
</dbReference>
<dbReference type="SFLD" id="SFLDG01129">
    <property type="entry name" value="C1.5:_HAD__Beta-PGM__Phosphata"/>
    <property type="match status" value="1"/>
</dbReference>
<dbReference type="SFLD" id="SFLDS00003">
    <property type="entry name" value="Haloacid_Dehalogenase"/>
    <property type="match status" value="1"/>
</dbReference>
<evidence type="ECO:0000313" key="5">
    <source>
        <dbReference type="Proteomes" id="UP000029994"/>
    </source>
</evidence>
<dbReference type="InterPro" id="IPR006439">
    <property type="entry name" value="HAD-SF_hydro_IA"/>
</dbReference>
<keyword evidence="2" id="KW-0378">Hydrolase</keyword>
<evidence type="ECO:0000256" key="1">
    <source>
        <dbReference type="ARBA" id="ARBA00001946"/>
    </source>
</evidence>
<protein>
    <submittedName>
        <fullName evidence="4">2-haloalkanoic acid dehalogenase</fullName>
    </submittedName>
</protein>
<keyword evidence="5" id="KW-1185">Reference proteome</keyword>
<dbReference type="NCBIfam" id="NF008018">
    <property type="entry name" value="PRK10748.1"/>
    <property type="match status" value="1"/>
</dbReference>
<dbReference type="SUPFAM" id="SSF56784">
    <property type="entry name" value="HAD-like"/>
    <property type="match status" value="1"/>
</dbReference>
<comment type="cofactor">
    <cofactor evidence="1">
        <name>Mg(2+)</name>
        <dbReference type="ChEBI" id="CHEBI:18420"/>
    </cofactor>
</comment>
<accession>A0A099LQA9</accession>
<reference evidence="4 5" key="1">
    <citation type="submission" date="2014-04" db="EMBL/GenBank/DDBJ databases">
        <title>Genome sequencing of Vibrio navarrensis strains.</title>
        <authorList>
            <person name="Gladney L.M."/>
            <person name="Katz L.S."/>
            <person name="Marino-Ramirez L."/>
            <person name="Jordan I.K."/>
        </authorList>
    </citation>
    <scope>NUCLEOTIDE SEQUENCE [LARGE SCALE GENOMIC DNA]</scope>
    <source>
        <strain evidence="4 5">ATCC 51183</strain>
    </source>
</reference>
<gene>
    <name evidence="4" type="ORF">EA26_00225</name>
</gene>
<dbReference type="GO" id="GO:0009231">
    <property type="term" value="P:riboflavin biosynthetic process"/>
    <property type="evidence" value="ECO:0007669"/>
    <property type="project" value="TreeGrafter"/>
</dbReference>
<proteinExistence type="predicted"/>
<dbReference type="Pfam" id="PF00702">
    <property type="entry name" value="Hydrolase"/>
    <property type="match status" value="1"/>
</dbReference>
<evidence type="ECO:0000256" key="2">
    <source>
        <dbReference type="ARBA" id="ARBA00022801"/>
    </source>
</evidence>
<name>A0A099LQA9_9VIBR</name>
<dbReference type="InterPro" id="IPR023214">
    <property type="entry name" value="HAD_sf"/>
</dbReference>
<evidence type="ECO:0000256" key="3">
    <source>
        <dbReference type="ARBA" id="ARBA00022842"/>
    </source>
</evidence>
<dbReference type="eggNOG" id="COG1011">
    <property type="taxonomic scope" value="Bacteria"/>
</dbReference>
<dbReference type="AlphaFoldDB" id="A0A099LQA9"/>
<dbReference type="InterPro" id="IPR036412">
    <property type="entry name" value="HAD-like_sf"/>
</dbReference>
<dbReference type="STRING" id="29495.EA26_00225"/>
<dbReference type="PANTHER" id="PTHR46470:SF4">
    <property type="entry name" value="5-AMINO-6-(5-PHOSPHO-D-RIBITYLAMINO)URACIL PHOSPHATASE YIGB"/>
    <property type="match status" value="1"/>
</dbReference>
<comment type="caution">
    <text evidence="4">The sequence shown here is derived from an EMBL/GenBank/DDBJ whole genome shotgun (WGS) entry which is preliminary data.</text>
</comment>
<organism evidence="4 5">
    <name type="scientific">Vibrio navarrensis</name>
    <dbReference type="NCBI Taxonomy" id="29495"/>
    <lineage>
        <taxon>Bacteria</taxon>
        <taxon>Pseudomonadati</taxon>
        <taxon>Pseudomonadota</taxon>
        <taxon>Gammaproteobacteria</taxon>
        <taxon>Vibrionales</taxon>
        <taxon>Vibrionaceae</taxon>
        <taxon>Vibrio</taxon>
    </lineage>
</organism>
<dbReference type="NCBIfam" id="TIGR01549">
    <property type="entry name" value="HAD-SF-IA-v1"/>
    <property type="match status" value="1"/>
</dbReference>
<sequence length="244" mass="27393">MKFYRSLAPIKALTFDLDDTLYDNRPVVLRMEAELLSWLHREHPQTQRFRTEQWQEIKAAVSRKHPAVCHDVTLWREKQLQTAFLQLGYAPEEAQQAAKDGVAVALSWRSRLTVPPQTHQVLSALAGEFPLVAITNGNVDTKVLGLDVYFKAVLQAGPDGAAKPAADLFLLAQSMLPCSPANILHVGDHLLKDVAAANQHGFMSCWINTTHRSLYRNAKARSLPHLEIRELRQLLPLLQAHSQS</sequence>
<evidence type="ECO:0000313" key="4">
    <source>
        <dbReference type="EMBL" id="KGK09834.1"/>
    </source>
</evidence>
<dbReference type="Gene3D" id="3.40.50.1000">
    <property type="entry name" value="HAD superfamily/HAD-like"/>
    <property type="match status" value="1"/>
</dbReference>
<dbReference type="Gene3D" id="1.20.120.1600">
    <property type="match status" value="1"/>
</dbReference>
<dbReference type="GeneID" id="43681652"/>
<dbReference type="GO" id="GO:0016787">
    <property type="term" value="F:hydrolase activity"/>
    <property type="evidence" value="ECO:0007669"/>
    <property type="project" value="UniProtKB-KW"/>
</dbReference>